<organism evidence="3 4">
    <name type="scientific">Streptomyces gobitricini</name>
    <dbReference type="NCBI Taxonomy" id="68211"/>
    <lineage>
        <taxon>Bacteria</taxon>
        <taxon>Bacillati</taxon>
        <taxon>Actinomycetota</taxon>
        <taxon>Actinomycetes</taxon>
        <taxon>Kitasatosporales</taxon>
        <taxon>Streptomycetaceae</taxon>
        <taxon>Streptomyces</taxon>
    </lineage>
</organism>
<proteinExistence type="predicted"/>
<protein>
    <recommendedName>
        <fullName evidence="5">Serine/threonine protein kinase</fullName>
    </recommendedName>
</protein>
<reference evidence="4" key="1">
    <citation type="journal article" date="2019" name="Int. J. Syst. Evol. Microbiol.">
        <title>The Global Catalogue of Microorganisms (GCM) 10K type strain sequencing project: providing services to taxonomists for standard genome sequencing and annotation.</title>
        <authorList>
            <consortium name="The Broad Institute Genomics Platform"/>
            <consortium name="The Broad Institute Genome Sequencing Center for Infectious Disease"/>
            <person name="Wu L."/>
            <person name="Ma J."/>
        </authorList>
    </citation>
    <scope>NUCLEOTIDE SEQUENCE [LARGE SCALE GENOMIC DNA]</scope>
    <source>
        <strain evidence="4">JCM 5062</strain>
    </source>
</reference>
<keyword evidence="2" id="KW-0472">Membrane</keyword>
<feature type="compositionally biased region" description="Low complexity" evidence="1">
    <location>
        <begin position="44"/>
        <end position="53"/>
    </location>
</feature>
<evidence type="ECO:0000313" key="3">
    <source>
        <dbReference type="EMBL" id="GAA2488584.1"/>
    </source>
</evidence>
<feature type="compositionally biased region" description="Low complexity" evidence="1">
    <location>
        <begin position="24"/>
        <end position="33"/>
    </location>
</feature>
<evidence type="ECO:0000256" key="2">
    <source>
        <dbReference type="SAM" id="Phobius"/>
    </source>
</evidence>
<keyword evidence="2" id="KW-0812">Transmembrane</keyword>
<accession>A0ABP5YXB8</accession>
<feature type="compositionally biased region" description="Basic and acidic residues" evidence="1">
    <location>
        <begin position="110"/>
        <end position="120"/>
    </location>
</feature>
<gene>
    <name evidence="3" type="ORF">GCM10010393_20030</name>
</gene>
<feature type="region of interest" description="Disordered" evidence="1">
    <location>
        <begin position="1"/>
        <end position="75"/>
    </location>
</feature>
<feature type="compositionally biased region" description="Pro residues" evidence="1">
    <location>
        <begin position="54"/>
        <end position="70"/>
    </location>
</feature>
<keyword evidence="4" id="KW-1185">Reference proteome</keyword>
<feature type="transmembrane region" description="Helical" evidence="2">
    <location>
        <begin position="83"/>
        <end position="105"/>
    </location>
</feature>
<sequence>MKSVSGGTRPGAPRADRPRGSGCPAARVRPAARPVRRPHPRPHPGYGYPQAHAAPPPYAGPAPVTAPVPGTPTAAPAKTKRNLLLGLTAALLVAGLTGGGVYLMMSGDDAKKDNRARSGDRATTGPTHQDPAAADSTPDEAAVSPGAPSSPEPLEPPEPAVASPAPATYQGIDLTDGYHLTLGDDPVKPLGDDADVDVAYDWNLDKIYVEDGPLILLRAGQKGGLKTCRTETRYAGRVDLDSLSKGSQLCVLTNGGHVGLVTYQGKSPESDPSHYITLDVTVRRGAIAPEAAS</sequence>
<feature type="region of interest" description="Disordered" evidence="1">
    <location>
        <begin position="110"/>
        <end position="168"/>
    </location>
</feature>
<feature type="compositionally biased region" description="Low complexity" evidence="1">
    <location>
        <begin position="1"/>
        <end position="13"/>
    </location>
</feature>
<evidence type="ECO:0000313" key="4">
    <source>
        <dbReference type="Proteomes" id="UP001499942"/>
    </source>
</evidence>
<evidence type="ECO:0008006" key="5">
    <source>
        <dbReference type="Google" id="ProtNLM"/>
    </source>
</evidence>
<name>A0ABP5YXB8_9ACTN</name>
<comment type="caution">
    <text evidence="3">The sequence shown here is derived from an EMBL/GenBank/DDBJ whole genome shotgun (WGS) entry which is preliminary data.</text>
</comment>
<dbReference type="Proteomes" id="UP001499942">
    <property type="component" value="Unassembled WGS sequence"/>
</dbReference>
<dbReference type="EMBL" id="BAAASR010000013">
    <property type="protein sequence ID" value="GAA2488584.1"/>
    <property type="molecule type" value="Genomic_DNA"/>
</dbReference>
<keyword evidence="2" id="KW-1133">Transmembrane helix</keyword>
<feature type="compositionally biased region" description="Pro residues" evidence="1">
    <location>
        <begin position="148"/>
        <end position="159"/>
    </location>
</feature>
<evidence type="ECO:0000256" key="1">
    <source>
        <dbReference type="SAM" id="MobiDB-lite"/>
    </source>
</evidence>
<dbReference type="RefSeq" id="WP_344359161.1">
    <property type="nucleotide sequence ID" value="NZ_BAAASR010000013.1"/>
</dbReference>